<evidence type="ECO:0000256" key="1">
    <source>
        <dbReference type="ARBA" id="ARBA00022598"/>
    </source>
</evidence>
<dbReference type="Gene3D" id="3.90.1660.10">
    <property type="entry name" value="CofE-like domain"/>
    <property type="match status" value="1"/>
</dbReference>
<protein>
    <submittedName>
        <fullName evidence="9">Coenzyme F420-0:L-glutamate ligase</fullName>
        <ecNumber evidence="9">6.3.2.31</ecNumber>
    </submittedName>
</protein>
<proteinExistence type="predicted"/>
<evidence type="ECO:0000313" key="10">
    <source>
        <dbReference type="EMBL" id="WJW67904.1"/>
    </source>
</evidence>
<dbReference type="PANTHER" id="PTHR47917:SF1">
    <property type="entry name" value="COENZYME F420:L-GLUTAMATE LIGASE"/>
    <property type="match status" value="1"/>
</dbReference>
<dbReference type="Pfam" id="PF01996">
    <property type="entry name" value="F420_ligase"/>
    <property type="match status" value="1"/>
</dbReference>
<dbReference type="InterPro" id="IPR002847">
    <property type="entry name" value="F420-0_gamma-glut_ligase-dom"/>
</dbReference>
<dbReference type="GO" id="GO:0005525">
    <property type="term" value="F:GTP binding"/>
    <property type="evidence" value="ECO:0007669"/>
    <property type="project" value="UniProtKB-KW"/>
</dbReference>
<feature type="domain" description="Coenzyme F420:L-glutamate ligase-like" evidence="8">
    <location>
        <begin position="12"/>
        <end position="234"/>
    </location>
</feature>
<dbReference type="Proteomes" id="UP001431572">
    <property type="component" value="Chromosome 1"/>
</dbReference>
<dbReference type="RefSeq" id="WP_341469796.1">
    <property type="nucleotide sequence ID" value="NZ_CP128399.1"/>
</dbReference>
<dbReference type="Gene3D" id="3.30.1330.100">
    <property type="entry name" value="CofE-like"/>
    <property type="match status" value="1"/>
</dbReference>
<dbReference type="Proteomes" id="UP000521676">
    <property type="component" value="Unassembled WGS sequence"/>
</dbReference>
<keyword evidence="3" id="KW-0547">Nucleotide-binding</keyword>
<keyword evidence="2" id="KW-0479">Metal-binding</keyword>
<keyword evidence="4" id="KW-0460">Magnesium</keyword>
<dbReference type="GO" id="GO:0052618">
    <property type="term" value="F:coenzyme F420-0:L-glutamate ligase activity"/>
    <property type="evidence" value="ECO:0007669"/>
    <property type="project" value="UniProtKB-EC"/>
</dbReference>
<dbReference type="NCBIfam" id="TIGR01916">
    <property type="entry name" value="F420_cofE"/>
    <property type="match status" value="1"/>
</dbReference>
<evidence type="ECO:0000256" key="6">
    <source>
        <dbReference type="ARBA" id="ARBA00023134"/>
    </source>
</evidence>
<keyword evidence="12" id="KW-1185">Reference proteome</keyword>
<keyword evidence="5" id="KW-0630">Potassium</keyword>
<keyword evidence="1 9" id="KW-0436">Ligase</keyword>
<dbReference type="InterPro" id="IPR008225">
    <property type="entry name" value="F420-0_g-glutamyl_ligase"/>
</dbReference>
<evidence type="ECO:0000313" key="9">
    <source>
        <dbReference type="EMBL" id="NWJ46044.1"/>
    </source>
</evidence>
<keyword evidence="6" id="KW-0342">GTP-binding</keyword>
<dbReference type="GO" id="GO:0046872">
    <property type="term" value="F:metal ion binding"/>
    <property type="evidence" value="ECO:0007669"/>
    <property type="project" value="UniProtKB-KW"/>
</dbReference>
<gene>
    <name evidence="9" type="primary">cofE</name>
    <name evidence="9" type="ORF">HXX08_09220</name>
    <name evidence="10" type="ORF">OZ401_001188</name>
</gene>
<dbReference type="AlphaFoldDB" id="A0A8T7LVJ0"/>
<evidence type="ECO:0000256" key="4">
    <source>
        <dbReference type="ARBA" id="ARBA00022842"/>
    </source>
</evidence>
<evidence type="ECO:0000313" key="12">
    <source>
        <dbReference type="Proteomes" id="UP001431572"/>
    </source>
</evidence>
<evidence type="ECO:0000259" key="8">
    <source>
        <dbReference type="Pfam" id="PF01996"/>
    </source>
</evidence>
<dbReference type="EMBL" id="JACATZ010000001">
    <property type="protein sequence ID" value="NWJ46044.1"/>
    <property type="molecule type" value="Genomic_DNA"/>
</dbReference>
<reference evidence="9 11" key="1">
    <citation type="submission" date="2020-06" db="EMBL/GenBank/DDBJ databases">
        <title>Anoxygenic phototrophic Chloroflexota member uses a Type I reaction center.</title>
        <authorList>
            <person name="Tsuji J.M."/>
            <person name="Shaw N.A."/>
            <person name="Nagashima S."/>
            <person name="Venkiteswaran J."/>
            <person name="Schiff S.L."/>
            <person name="Hanada S."/>
            <person name="Tank M."/>
            <person name="Neufeld J.D."/>
        </authorList>
    </citation>
    <scope>NUCLEOTIDE SEQUENCE [LARGE SCALE GENOMIC DNA]</scope>
    <source>
        <strain evidence="9">L227-S17</strain>
    </source>
</reference>
<dbReference type="EMBL" id="CP128399">
    <property type="protein sequence ID" value="WJW67904.1"/>
    <property type="molecule type" value="Genomic_DNA"/>
</dbReference>
<evidence type="ECO:0000256" key="7">
    <source>
        <dbReference type="ARBA" id="ARBA00023211"/>
    </source>
</evidence>
<dbReference type="SUPFAM" id="SSF144010">
    <property type="entry name" value="CofE-like"/>
    <property type="match status" value="1"/>
</dbReference>
<reference evidence="10" key="2">
    <citation type="journal article" date="2024" name="Nature">
        <title>Anoxygenic phototroph of the Chloroflexota uses a type I reaction centre.</title>
        <authorList>
            <person name="Tsuji J.M."/>
            <person name="Shaw N.A."/>
            <person name="Nagashima S."/>
            <person name="Venkiteswaran J.J."/>
            <person name="Schiff S.L."/>
            <person name="Watanabe T."/>
            <person name="Fukui M."/>
            <person name="Hanada S."/>
            <person name="Tank M."/>
            <person name="Neufeld J.D."/>
        </authorList>
    </citation>
    <scope>NUCLEOTIDE SEQUENCE</scope>
    <source>
        <strain evidence="10">L227-S17</strain>
    </source>
</reference>
<keyword evidence="7" id="KW-0464">Manganese</keyword>
<sequence>MSQVQLIALEHVPLINQGADLAALLFDCLLQQGLHFEDGDILALAQKIVSKSEGRLVNLKQVVPSERALTIAVVYGKDPRHVQVILDESREVIWVSPGIFVVETQQGYVCANAGVDRSNIEQPGAAQGDEWLALLPENPDRSAANLRQRLLELSGKEIAVIINDTHGRPFRMGGIGVCLGSAGLETLVDKRGERDMFGYVLQGTQVATGDELAAAASLIMGQSSEAVPAVLIRGYHYRPASDSGAAPLVRPAATDVFRYPANRKLF</sequence>
<dbReference type="EC" id="6.3.2.31" evidence="9"/>
<accession>A0A8T7LVJ0</accession>
<evidence type="ECO:0000256" key="2">
    <source>
        <dbReference type="ARBA" id="ARBA00022723"/>
    </source>
</evidence>
<dbReference type="PANTHER" id="PTHR47917">
    <property type="match status" value="1"/>
</dbReference>
<evidence type="ECO:0000256" key="5">
    <source>
        <dbReference type="ARBA" id="ARBA00022958"/>
    </source>
</evidence>
<organism evidence="9 11">
    <name type="scientific">Candidatus Chlorohelix allophototropha</name>
    <dbReference type="NCBI Taxonomy" id="3003348"/>
    <lineage>
        <taxon>Bacteria</taxon>
        <taxon>Bacillati</taxon>
        <taxon>Chloroflexota</taxon>
        <taxon>Chloroflexia</taxon>
        <taxon>Candidatus Chloroheliales</taxon>
        <taxon>Candidatus Chloroheliaceae</taxon>
        <taxon>Candidatus Chlorohelix</taxon>
    </lineage>
</organism>
<name>A0A8T7LVJ0_9CHLR</name>
<evidence type="ECO:0000256" key="3">
    <source>
        <dbReference type="ARBA" id="ARBA00022741"/>
    </source>
</evidence>
<evidence type="ECO:0000313" key="11">
    <source>
        <dbReference type="Proteomes" id="UP000521676"/>
    </source>
</evidence>